<sequence length="136" mass="15620">MLFLHLMKLKNIISLLLLTVYSIVLAHNFIPHHHHYELASNSETTCQIEKEQNQCCNDFSVQDNEHDSHSHNSCNFNEKIILTKSDNLSPLYFPAKIIGIVFSKPVKISFADLYIPIQLSDRHPHHIQLRGPPVIA</sequence>
<gene>
    <name evidence="1" type="ORF">SAMN05444280_105181</name>
</gene>
<keyword evidence="2" id="KW-1185">Reference proteome</keyword>
<reference evidence="1 2" key="1">
    <citation type="submission" date="2016-11" db="EMBL/GenBank/DDBJ databases">
        <authorList>
            <person name="Jaros S."/>
            <person name="Januszkiewicz K."/>
            <person name="Wedrychowicz H."/>
        </authorList>
    </citation>
    <scope>NUCLEOTIDE SEQUENCE [LARGE SCALE GENOMIC DNA]</scope>
    <source>
        <strain evidence="1 2">DSM 27063</strain>
    </source>
</reference>
<organism evidence="1 2">
    <name type="scientific">Tangfeifania diversioriginum</name>
    <dbReference type="NCBI Taxonomy" id="1168035"/>
    <lineage>
        <taxon>Bacteria</taxon>
        <taxon>Pseudomonadati</taxon>
        <taxon>Bacteroidota</taxon>
        <taxon>Bacteroidia</taxon>
        <taxon>Marinilabiliales</taxon>
        <taxon>Prolixibacteraceae</taxon>
        <taxon>Tangfeifania</taxon>
    </lineage>
</organism>
<dbReference type="Proteomes" id="UP000184050">
    <property type="component" value="Unassembled WGS sequence"/>
</dbReference>
<dbReference type="STRING" id="1168035.SAMN05444280_105181"/>
<protein>
    <submittedName>
        <fullName evidence="1">Uncharacterized protein</fullName>
    </submittedName>
</protein>
<proteinExistence type="predicted"/>
<evidence type="ECO:0000313" key="1">
    <source>
        <dbReference type="EMBL" id="SHI76709.1"/>
    </source>
</evidence>
<dbReference type="AlphaFoldDB" id="A0A1M6DUA0"/>
<name>A0A1M6DUA0_9BACT</name>
<dbReference type="EMBL" id="FQZE01000005">
    <property type="protein sequence ID" value="SHI76709.1"/>
    <property type="molecule type" value="Genomic_DNA"/>
</dbReference>
<evidence type="ECO:0000313" key="2">
    <source>
        <dbReference type="Proteomes" id="UP000184050"/>
    </source>
</evidence>
<accession>A0A1M6DUA0</accession>